<comment type="similarity">
    <text evidence="1">Belongs to the peptidase S66 family.</text>
</comment>
<sequence>MKNHPEARAQDLKDAFYDTSIKGIICAIGGDDTYRTLPYLLDDKDFINAVQNNPKLFTGFSDTTINHLMFYKLGIGTFYGPNFVCDLAELDKQMLPYTKRAFLKYFEYHNEDCIESSNIWYEERTDFSIDAVGTSRVEHLEEKGYEVLQGKEKFSGRLLGGCLESFYDILTNTRYDNEKAICEKYGIFPTLNEWKNKILFLETCEEKPKPEKFEKELLTLKNAGIFDVISGIIVGKPQDEQYYEQYKEIYCKTIENKDLPIIYNVNFGHAQPKCIIPYGIETEVDLDKKVITLKESIFA</sequence>
<dbReference type="Gene3D" id="3.40.50.10740">
    <property type="entry name" value="Class I glutamine amidotransferase-like"/>
    <property type="match status" value="1"/>
</dbReference>
<dbReference type="PANTHER" id="PTHR30237">
    <property type="entry name" value="MURAMOYLTETRAPEPTIDE CARBOXYPEPTIDASE"/>
    <property type="match status" value="1"/>
</dbReference>
<name>A0A1I1J4X9_9CLOT</name>
<keyword evidence="6" id="KW-0645">Protease</keyword>
<reference evidence="6 7" key="1">
    <citation type="submission" date="2016-10" db="EMBL/GenBank/DDBJ databases">
        <authorList>
            <person name="de Groot N.N."/>
        </authorList>
    </citation>
    <scope>NUCLEOTIDE SEQUENCE [LARGE SCALE GENOMIC DNA]</scope>
    <source>
        <strain evidence="6 7">DSM 12992</strain>
    </source>
</reference>
<dbReference type="STRING" id="119641.SAMN05421842_10398"/>
<dbReference type="Pfam" id="PF02016">
    <property type="entry name" value="Peptidase_S66"/>
    <property type="match status" value="1"/>
</dbReference>
<dbReference type="Gene3D" id="3.50.30.60">
    <property type="entry name" value="LD-carboxypeptidase A C-terminal domain-like"/>
    <property type="match status" value="1"/>
</dbReference>
<accession>A0A1I1J4X9</accession>
<feature type="domain" description="LD-carboxypeptidase C-terminal" evidence="5">
    <location>
        <begin position="155"/>
        <end position="284"/>
    </location>
</feature>
<dbReference type="AlphaFoldDB" id="A0A1I1J4X9"/>
<dbReference type="InterPro" id="IPR029062">
    <property type="entry name" value="Class_I_gatase-like"/>
</dbReference>
<evidence type="ECO:0000256" key="3">
    <source>
        <dbReference type="PIRSR" id="PIRSR028757-1"/>
    </source>
</evidence>
<dbReference type="SUPFAM" id="SSF141986">
    <property type="entry name" value="LD-carboxypeptidase A C-terminal domain-like"/>
    <property type="match status" value="1"/>
</dbReference>
<dbReference type="InterPro" id="IPR027461">
    <property type="entry name" value="Carboxypeptidase_A_C_sf"/>
</dbReference>
<evidence type="ECO:0000256" key="2">
    <source>
        <dbReference type="ARBA" id="ARBA00022801"/>
    </source>
</evidence>
<dbReference type="InterPro" id="IPR040921">
    <property type="entry name" value="Peptidase_S66C"/>
</dbReference>
<dbReference type="GO" id="GO:0004180">
    <property type="term" value="F:carboxypeptidase activity"/>
    <property type="evidence" value="ECO:0007669"/>
    <property type="project" value="UniProtKB-KW"/>
</dbReference>
<keyword evidence="6" id="KW-0121">Carboxypeptidase</keyword>
<dbReference type="EMBL" id="FOMG01000003">
    <property type="protein sequence ID" value="SFC40510.1"/>
    <property type="molecule type" value="Genomic_DNA"/>
</dbReference>
<dbReference type="PANTHER" id="PTHR30237:SF4">
    <property type="entry name" value="LD-CARBOXYPEPTIDASE C-TERMINAL DOMAIN-CONTAINING PROTEIN"/>
    <property type="match status" value="1"/>
</dbReference>
<dbReference type="SUPFAM" id="SSF52317">
    <property type="entry name" value="Class I glutamine amidotransferase-like"/>
    <property type="match status" value="1"/>
</dbReference>
<feature type="active site" description="Charge relay system" evidence="3">
    <location>
        <position position="202"/>
    </location>
</feature>
<evidence type="ECO:0000256" key="1">
    <source>
        <dbReference type="ARBA" id="ARBA00010233"/>
    </source>
</evidence>
<evidence type="ECO:0000259" key="4">
    <source>
        <dbReference type="Pfam" id="PF02016"/>
    </source>
</evidence>
<proteinExistence type="inferred from homology"/>
<gene>
    <name evidence="6" type="ORF">SAMN05421842_10398</name>
</gene>
<organism evidence="6 7">
    <name type="scientific">Clostridium uliginosum</name>
    <dbReference type="NCBI Taxonomy" id="119641"/>
    <lineage>
        <taxon>Bacteria</taxon>
        <taxon>Bacillati</taxon>
        <taxon>Bacillota</taxon>
        <taxon>Clostridia</taxon>
        <taxon>Eubacteriales</taxon>
        <taxon>Clostridiaceae</taxon>
        <taxon>Clostridium</taxon>
    </lineage>
</organism>
<dbReference type="Pfam" id="PF17676">
    <property type="entry name" value="Peptidase_S66C"/>
    <property type="match status" value="1"/>
</dbReference>
<dbReference type="InterPro" id="IPR003507">
    <property type="entry name" value="S66_fam"/>
</dbReference>
<dbReference type="InterPro" id="IPR027478">
    <property type="entry name" value="LdcA_N"/>
</dbReference>
<keyword evidence="2" id="KW-0378">Hydrolase</keyword>
<evidence type="ECO:0000313" key="7">
    <source>
        <dbReference type="Proteomes" id="UP000199263"/>
    </source>
</evidence>
<feature type="active site" description="Nucleophile" evidence="3">
    <location>
        <position position="61"/>
    </location>
</feature>
<feature type="active site" description="Charge relay system" evidence="3">
    <location>
        <position position="269"/>
    </location>
</feature>
<evidence type="ECO:0000313" key="6">
    <source>
        <dbReference type="EMBL" id="SFC40510.1"/>
    </source>
</evidence>
<evidence type="ECO:0000259" key="5">
    <source>
        <dbReference type="Pfam" id="PF17676"/>
    </source>
</evidence>
<keyword evidence="7" id="KW-1185">Reference proteome</keyword>
<feature type="domain" description="LD-carboxypeptidase N-terminal" evidence="4">
    <location>
        <begin position="3"/>
        <end position="80"/>
    </location>
</feature>
<dbReference type="InterPro" id="IPR040449">
    <property type="entry name" value="Peptidase_S66_N"/>
</dbReference>
<protein>
    <submittedName>
        <fullName evidence="6">Muramoyltetrapeptide carboxypeptidase LdcA (Peptidoglycan recycling)</fullName>
    </submittedName>
</protein>
<dbReference type="Proteomes" id="UP000199263">
    <property type="component" value="Unassembled WGS sequence"/>
</dbReference>
<dbReference type="CDD" id="cd07062">
    <property type="entry name" value="Peptidase_S66_mccF_like"/>
    <property type="match status" value="1"/>
</dbReference>
<dbReference type="PIRSF" id="PIRSF028757">
    <property type="entry name" value="LD-carboxypeptidase"/>
    <property type="match status" value="1"/>
</dbReference>